<dbReference type="Gene3D" id="3.30.750.80">
    <property type="entry name" value="RNA methyltransferase domain (HRMD) like"/>
    <property type="match status" value="1"/>
</dbReference>
<proteinExistence type="predicted"/>
<comment type="caution">
    <text evidence="1">The sequence shown here is derived from an EMBL/GenBank/DDBJ whole genome shotgun (WGS) entry which is preliminary data.</text>
</comment>
<dbReference type="VEuPathDB" id="TriTrypDB:TEOVI_000099600"/>
<name>A0A1G4IBS9_TRYEQ</name>
<accession>A0A1G4IBS9</accession>
<evidence type="ECO:0000313" key="2">
    <source>
        <dbReference type="Proteomes" id="UP000195570"/>
    </source>
</evidence>
<keyword evidence="2" id="KW-1185">Reference proteome</keyword>
<dbReference type="CDD" id="cd11572">
    <property type="entry name" value="RlmI_M_like"/>
    <property type="match status" value="1"/>
</dbReference>
<dbReference type="AlphaFoldDB" id="A0A1G4IBS9"/>
<dbReference type="PANTHER" id="PTHR43042:SF3">
    <property type="entry name" value="RIBOSOMAL RNA LARGE SUBUNIT METHYLTRANSFERASE YWBD-RELATED"/>
    <property type="match status" value="1"/>
</dbReference>
<sequence>MWSKVFTPLLTHRLTPAEKFPQLQLRVGQQRRVTCGRQLSIPLSSFDSHSLDFARREIEPGSVVELRDADHRKLLALAFYEPALLRVDIFHHTPKVVTDLPRISEDFFVNRVKEAWGRRQSVFRHVRTGSTNAYRVVNGYADGVPSLYVDLFSSSFARVVATSAGAERIVPAVTELLRQHGVEEVLLDTPHLKDHEKLTLITPTITLPETYMENGASNMWLPRDEYPTTSSNRWLINTAHRRIRAVLRDLCHGKRVLCVNDRGGAAALQAVMTAKSVVFAESDESLLNRVRENLVANHASAVFNTCETTNSPIEELSMRQQDVVFLEHRFDTLSSPEQWQNLLKVMLFRGVCGKGSIVVVAQEVALLGMHDYVASGGGVAASVVRATRSEMFNVFNRVTAEHGLRARLLRFFGPSIDYPTLPAVEAGCYSYAFLLELAS</sequence>
<reference evidence="1" key="1">
    <citation type="submission" date="2016-09" db="EMBL/GenBank/DDBJ databases">
        <authorList>
            <person name="Hebert L."/>
            <person name="Moumen B."/>
        </authorList>
    </citation>
    <scope>NUCLEOTIDE SEQUENCE [LARGE SCALE GENOMIC DNA]</scope>
    <source>
        <strain evidence="1">OVI</strain>
    </source>
</reference>
<gene>
    <name evidence="1" type="ORF">TEOVI_000099600</name>
</gene>
<dbReference type="GeneID" id="92374936"/>
<evidence type="ECO:0000313" key="1">
    <source>
        <dbReference type="EMBL" id="SCU69430.1"/>
    </source>
</evidence>
<dbReference type="InterPro" id="IPR029063">
    <property type="entry name" value="SAM-dependent_MTases_sf"/>
</dbReference>
<dbReference type="Proteomes" id="UP000195570">
    <property type="component" value="Unassembled WGS sequence"/>
</dbReference>
<dbReference type="PANTHER" id="PTHR43042">
    <property type="entry name" value="SAM-DEPENDENT METHYLTRANSFERASE"/>
    <property type="match status" value="1"/>
</dbReference>
<dbReference type="EMBL" id="CZPT02001211">
    <property type="protein sequence ID" value="SCU69430.1"/>
    <property type="molecule type" value="Genomic_DNA"/>
</dbReference>
<protein>
    <submittedName>
        <fullName evidence="1">Uncharacterized protein</fullName>
    </submittedName>
</protein>
<organism evidence="1 2">
    <name type="scientific">Trypanosoma equiperdum</name>
    <dbReference type="NCBI Taxonomy" id="5694"/>
    <lineage>
        <taxon>Eukaryota</taxon>
        <taxon>Discoba</taxon>
        <taxon>Euglenozoa</taxon>
        <taxon>Kinetoplastea</taxon>
        <taxon>Metakinetoplastina</taxon>
        <taxon>Trypanosomatida</taxon>
        <taxon>Trypanosomatidae</taxon>
        <taxon>Trypanosoma</taxon>
    </lineage>
</organism>
<dbReference type="Gene3D" id="3.40.50.150">
    <property type="entry name" value="Vaccinia Virus protein VP39"/>
    <property type="match status" value="1"/>
</dbReference>
<dbReference type="RefSeq" id="XP_067080406.1">
    <property type="nucleotide sequence ID" value="XM_067224305.1"/>
</dbReference>
<dbReference type="SUPFAM" id="SSF53335">
    <property type="entry name" value="S-adenosyl-L-methionine-dependent methyltransferases"/>
    <property type="match status" value="1"/>
</dbReference>